<dbReference type="Proteomes" id="UP000705867">
    <property type="component" value="Unassembled WGS sequence"/>
</dbReference>
<evidence type="ECO:0000259" key="1">
    <source>
        <dbReference type="PROSITE" id="PS51085"/>
    </source>
</evidence>
<dbReference type="EMBL" id="JAIOIV010000028">
    <property type="protein sequence ID" value="MBZ0155213.1"/>
    <property type="molecule type" value="Genomic_DNA"/>
</dbReference>
<dbReference type="Gene3D" id="3.10.20.880">
    <property type="match status" value="1"/>
</dbReference>
<dbReference type="InterPro" id="IPR001041">
    <property type="entry name" value="2Fe-2S_ferredoxin-type"/>
</dbReference>
<reference evidence="2" key="2">
    <citation type="submission" date="2021-08" db="EMBL/GenBank/DDBJ databases">
        <authorList>
            <person name="Dalcin Martins P."/>
        </authorList>
    </citation>
    <scope>NUCLEOTIDE SEQUENCE</scope>
    <source>
        <strain evidence="2">MAG_39</strain>
    </source>
</reference>
<sequence length="663" mass="72640">MANKHKVIFQPAGRRGEIEEGKTLLEAAQQLGVDIEALCGNKKVCGKCKVRIEEGYFEKDNLESKMSHLSPMELTKDELKHIKHEDGPNIRLACAVEVRGDLKVFVPERSRAGKQVVRKAAKELSIALDPAVKKYTVSLTPPTLHDMTTGDYERVLKAFEEEYGLKGLVFDYKVLLGLQDALRAGEWMATFTVWNDREIIKVEPGSVQVCYGLAVDIGTTTCVGYLTDLGTGKVINTESMMNPQVPYGEDVMSRITYAMTNPEGLKTMQDAIIAGLNNIIEKVVTEVHKNGPHPGYVVDDLTIVFNTAMHHIFLGLNPVYIGRSPFIPAVQRSMDIKARDLGIKINPGSYIHVLPIEAGFVGPDNVGVLIAQEPYNQNDKVLIIDIGTNGELLLGNKSNVSSTSCATGPAFEGAQIKFGMRAAPGAIEKVKIDPETKEPQYKVIGKDDWHTNIDGKINAKGICGSGIIDVIAEMFKAGVIDKTGKFVMNTGSNRVRLDVDGKPEYVLAWADETSINQDVTVAQADVRALQLAKGALYTGAKLMMKKMGYETLDRVELAGAFGSHIDREASLTLGMFPDVPIEKVVVVGNAAGDGARMALLNKAKRTEATERARWVQFLEIATDPAFEKEFMQAMHIPHMKDKFPNLKKMLEEQNAPIAASIKG</sequence>
<dbReference type="Gene3D" id="3.10.20.30">
    <property type="match status" value="1"/>
</dbReference>
<name>A0A953J453_9BACT</name>
<dbReference type="Pfam" id="PF17650">
    <property type="entry name" value="RACo_linker"/>
    <property type="match status" value="1"/>
</dbReference>
<dbReference type="InterPro" id="IPR027980">
    <property type="entry name" value="RACo_C"/>
</dbReference>
<feature type="domain" description="2Fe-2S ferredoxin-type" evidence="1">
    <location>
        <begin position="5"/>
        <end position="110"/>
    </location>
</feature>
<dbReference type="Pfam" id="PF00111">
    <property type="entry name" value="Fer2"/>
    <property type="match status" value="1"/>
</dbReference>
<dbReference type="SUPFAM" id="SSF54292">
    <property type="entry name" value="2Fe-2S ferredoxin-like"/>
    <property type="match status" value="1"/>
</dbReference>
<dbReference type="AlphaFoldDB" id="A0A953J453"/>
<evidence type="ECO:0000313" key="3">
    <source>
        <dbReference type="Proteomes" id="UP000705867"/>
    </source>
</evidence>
<protein>
    <submittedName>
        <fullName evidence="2">ASKHA domain-containing protein</fullName>
    </submittedName>
</protein>
<dbReference type="Pfam" id="PF17651">
    <property type="entry name" value="Raco_middle"/>
    <property type="match status" value="1"/>
</dbReference>
<dbReference type="InterPro" id="IPR052911">
    <property type="entry name" value="Corrinoid_activation_enz"/>
</dbReference>
<dbReference type="PANTHER" id="PTHR42895:SF1">
    <property type="entry name" value="IRON-SULFUR CLUSTER PROTEIN"/>
    <property type="match status" value="1"/>
</dbReference>
<dbReference type="GO" id="GO:0051536">
    <property type="term" value="F:iron-sulfur cluster binding"/>
    <property type="evidence" value="ECO:0007669"/>
    <property type="project" value="InterPro"/>
</dbReference>
<gene>
    <name evidence="2" type="ORF">K8I29_03240</name>
</gene>
<dbReference type="Gene3D" id="3.30.420.480">
    <property type="entry name" value="Domain of unknown function (DUF4445)"/>
    <property type="match status" value="1"/>
</dbReference>
<evidence type="ECO:0000313" key="2">
    <source>
        <dbReference type="EMBL" id="MBZ0155213.1"/>
    </source>
</evidence>
<dbReference type="PROSITE" id="PS51085">
    <property type="entry name" value="2FE2S_FER_2"/>
    <property type="match status" value="1"/>
</dbReference>
<accession>A0A953J453</accession>
<organism evidence="2 3">
    <name type="scientific">Candidatus Nitrobium versatile</name>
    <dbReference type="NCBI Taxonomy" id="2884831"/>
    <lineage>
        <taxon>Bacteria</taxon>
        <taxon>Pseudomonadati</taxon>
        <taxon>Nitrospirota</taxon>
        <taxon>Nitrospiria</taxon>
        <taxon>Nitrospirales</taxon>
        <taxon>Nitrospiraceae</taxon>
        <taxon>Candidatus Nitrobium</taxon>
    </lineage>
</organism>
<proteinExistence type="predicted"/>
<dbReference type="InterPro" id="IPR040506">
    <property type="entry name" value="RACo_linker"/>
</dbReference>
<dbReference type="InterPro" id="IPR042259">
    <property type="entry name" value="Raco-like_middle_sf"/>
</dbReference>
<dbReference type="InterPro" id="IPR036010">
    <property type="entry name" value="2Fe-2S_ferredoxin-like_sf"/>
</dbReference>
<dbReference type="PANTHER" id="PTHR42895">
    <property type="entry name" value="IRON-SULFUR CLUSTER-BINDING PROTEIN-RELATED"/>
    <property type="match status" value="1"/>
</dbReference>
<dbReference type="Pfam" id="PF14574">
    <property type="entry name" value="RACo_C_ter"/>
    <property type="match status" value="1"/>
</dbReference>
<comment type="caution">
    <text evidence="2">The sequence shown here is derived from an EMBL/GenBank/DDBJ whole genome shotgun (WGS) entry which is preliminary data.</text>
</comment>
<dbReference type="InterPro" id="IPR012675">
    <property type="entry name" value="Beta-grasp_dom_sf"/>
</dbReference>
<dbReference type="InterPro" id="IPR041414">
    <property type="entry name" value="Raco-like_middle"/>
</dbReference>
<dbReference type="CDD" id="cd00207">
    <property type="entry name" value="fer2"/>
    <property type="match status" value="1"/>
</dbReference>
<reference evidence="2" key="1">
    <citation type="journal article" date="2021" name="bioRxiv">
        <title>Unraveling nitrogen, sulfur and carbon metabolic pathways and microbial community transcriptional responses to substrate deprivation and toxicity stresses in a bioreactor mimicking anoxic brackish coastal sediment conditions.</title>
        <authorList>
            <person name="Martins P.D."/>
            <person name="Echeveste M.J."/>
            <person name="Arshad A."/>
            <person name="Kurth J."/>
            <person name="Ouboter H."/>
            <person name="Jetten M.S.M."/>
            <person name="Welte C.U."/>
        </authorList>
    </citation>
    <scope>NUCLEOTIDE SEQUENCE</scope>
    <source>
        <strain evidence="2">MAG_39</strain>
    </source>
</reference>